<feature type="region of interest" description="Disordered" evidence="1">
    <location>
        <begin position="233"/>
        <end position="267"/>
    </location>
</feature>
<evidence type="ECO:0000313" key="2">
    <source>
        <dbReference type="EMBL" id="MED6208693.1"/>
    </source>
</evidence>
<accession>A0ABU6YHW1</accession>
<dbReference type="Proteomes" id="UP001341840">
    <property type="component" value="Unassembled WGS sequence"/>
</dbReference>
<reference evidence="2 3" key="1">
    <citation type="journal article" date="2023" name="Plants (Basel)">
        <title>Bridging the Gap: Combining Genomics and Transcriptomics Approaches to Understand Stylosanthes scabra, an Orphan Legume from the Brazilian Caatinga.</title>
        <authorList>
            <person name="Ferreira-Neto J.R.C."/>
            <person name="da Silva M.D."/>
            <person name="Binneck E."/>
            <person name="de Melo N.F."/>
            <person name="da Silva R.H."/>
            <person name="de Melo A.L.T.M."/>
            <person name="Pandolfi V."/>
            <person name="Bustamante F.O."/>
            <person name="Brasileiro-Vidal A.C."/>
            <person name="Benko-Iseppon A.M."/>
        </authorList>
    </citation>
    <scope>NUCLEOTIDE SEQUENCE [LARGE SCALE GENOMIC DNA]</scope>
    <source>
        <tissue evidence="2">Leaves</tissue>
    </source>
</reference>
<proteinExistence type="predicted"/>
<feature type="compositionally biased region" description="Basic and acidic residues" evidence="1">
    <location>
        <begin position="243"/>
        <end position="254"/>
    </location>
</feature>
<gene>
    <name evidence="2" type="ORF">PIB30_047678</name>
</gene>
<evidence type="ECO:0000256" key="1">
    <source>
        <dbReference type="SAM" id="MobiDB-lite"/>
    </source>
</evidence>
<evidence type="ECO:0000313" key="3">
    <source>
        <dbReference type="Proteomes" id="UP001341840"/>
    </source>
</evidence>
<dbReference type="EMBL" id="JASCZI010241962">
    <property type="protein sequence ID" value="MED6208693.1"/>
    <property type="molecule type" value="Genomic_DNA"/>
</dbReference>
<dbReference type="InterPro" id="IPR038765">
    <property type="entry name" value="Papain-like_cys_pep_sf"/>
</dbReference>
<evidence type="ECO:0008006" key="4">
    <source>
        <dbReference type="Google" id="ProtNLM"/>
    </source>
</evidence>
<sequence>MTQEENPPLPESEANETMEHKENVIQNVVSTYPTRQSNTESMTGDDPLLKTGEKIENAVNKGRTNTIYEGVCKDGFNIYNTETSKMSNESNEQAIHYLKGIYEVGLQQQMAFASIAKNVEILEDLANKNVVKLEDQPQMKKGCQEGSSVVPTTSIMNIDNSKKAENQTSAKTKLFHGKLRPWGQASAELDLITDITNDEMDLEIIGSKPAELNSCKSAPTIPKLKLNLNSKAAKNGRAASQQVKKERVPPECGRRLSFTTSGKTPKKPKLVIQRKKDSEAAIHICQKNLHVILMKSQEKFSVSQSPIEELVKIGDITIIRKDFDSLCPGNKISDKILYLAAVKCVNDQSLCTYRTVWSLPPEFAIHVPMREWDHWYLMVVDIAKETIWQFVSHMDDDDVERRRSYIKKVDRIAWSFIPRGNDTHFTVVLLVRFGILAEMGAYQISMNQEASQIANKATRRNNKNEGGIGLVFSTIQRT</sequence>
<keyword evidence="3" id="KW-1185">Reference proteome</keyword>
<protein>
    <recommendedName>
        <fullName evidence="4">Ubiquitin-like protease family profile domain-containing protein</fullName>
    </recommendedName>
</protein>
<name>A0ABU6YHW1_9FABA</name>
<comment type="caution">
    <text evidence="2">The sequence shown here is derived from an EMBL/GenBank/DDBJ whole genome shotgun (WGS) entry which is preliminary data.</text>
</comment>
<dbReference type="SUPFAM" id="SSF54001">
    <property type="entry name" value="Cysteine proteinases"/>
    <property type="match status" value="1"/>
</dbReference>
<organism evidence="2 3">
    <name type="scientific">Stylosanthes scabra</name>
    <dbReference type="NCBI Taxonomy" id="79078"/>
    <lineage>
        <taxon>Eukaryota</taxon>
        <taxon>Viridiplantae</taxon>
        <taxon>Streptophyta</taxon>
        <taxon>Embryophyta</taxon>
        <taxon>Tracheophyta</taxon>
        <taxon>Spermatophyta</taxon>
        <taxon>Magnoliopsida</taxon>
        <taxon>eudicotyledons</taxon>
        <taxon>Gunneridae</taxon>
        <taxon>Pentapetalae</taxon>
        <taxon>rosids</taxon>
        <taxon>fabids</taxon>
        <taxon>Fabales</taxon>
        <taxon>Fabaceae</taxon>
        <taxon>Papilionoideae</taxon>
        <taxon>50 kb inversion clade</taxon>
        <taxon>dalbergioids sensu lato</taxon>
        <taxon>Dalbergieae</taxon>
        <taxon>Pterocarpus clade</taxon>
        <taxon>Stylosanthes</taxon>
    </lineage>
</organism>